<organism evidence="1 2">
    <name type="scientific">Caproiciproducens galactitolivorans</name>
    <dbReference type="NCBI Taxonomy" id="642589"/>
    <lineage>
        <taxon>Bacteria</taxon>
        <taxon>Bacillati</taxon>
        <taxon>Bacillota</taxon>
        <taxon>Clostridia</taxon>
        <taxon>Eubacteriales</taxon>
        <taxon>Acutalibacteraceae</taxon>
        <taxon>Caproiciproducens</taxon>
    </lineage>
</organism>
<dbReference type="Proteomes" id="UP001082703">
    <property type="component" value="Unassembled WGS sequence"/>
</dbReference>
<reference evidence="1 2" key="1">
    <citation type="submission" date="2022-11" db="EMBL/GenBank/DDBJ databases">
        <authorList>
            <person name="Caiyu Z."/>
        </authorList>
    </citation>
    <scope>NUCLEOTIDE SEQUENCE [LARGE SCALE GENOMIC DNA]</scope>
    <source>
        <strain evidence="1 2">YR-4</strain>
    </source>
</reference>
<name>A0ABT4BSD9_9FIRM</name>
<gene>
    <name evidence="1" type="ORF">OUY18_01955</name>
</gene>
<protein>
    <recommendedName>
        <fullName evidence="3">Flagellar hook-associated protein 3</fullName>
    </recommendedName>
</protein>
<dbReference type="PANTHER" id="PTHR42792">
    <property type="entry name" value="FLAGELLIN"/>
    <property type="match status" value="1"/>
</dbReference>
<dbReference type="RefSeq" id="WP_268057030.1">
    <property type="nucleotide sequence ID" value="NZ_JAPOHA010000002.1"/>
</dbReference>
<keyword evidence="2" id="KW-1185">Reference proteome</keyword>
<evidence type="ECO:0000313" key="2">
    <source>
        <dbReference type="Proteomes" id="UP001082703"/>
    </source>
</evidence>
<sequence>MRVTMSMAMRQYANGLNKSFQDWMTASDREQTTRRYDKASEDPFSAAKATRLRQQYAENQSYQSEVASAADLFDFSHSIILSMNSTVTDATSGECLRALNGSNKDADILDTISKKLRGIQQTLLSQLNSKFGDKYVFGGADTSNPPFSIGANHNLLYRGIDVNTGKIEAGSTLSYNGAQITLGDSQFNGYKIQVNTADGATPAVSADVTNKVLTVNLPTGAKNSDVLAALKASQPLKSTDNSVTFDLSKVALSGDQNRPVDINAQTNTATDTIGLAGLKKLANEQVYCNIGLGLSEKTTVGADGNAINEQSVFNTAIPGISIVGFGTSDGTATGMPNNLYNLIGKIADRLEDKNSYSFNDLQEPINYLQSQQNMVTAKMTQTDANFSFLKATQSNLVAVGDKLSDEDDAVEHVDFETAYLNYTMQAYAYNAALKIGNQMLLPTFLDFMK</sequence>
<dbReference type="InterPro" id="IPR001492">
    <property type="entry name" value="Flagellin"/>
</dbReference>
<dbReference type="PANTHER" id="PTHR42792:SF1">
    <property type="entry name" value="FLAGELLAR HOOK-ASSOCIATED PROTEIN 3"/>
    <property type="match status" value="1"/>
</dbReference>
<dbReference type="Gene3D" id="1.20.1330.10">
    <property type="entry name" value="f41 fragment of flagellin, N-terminal domain"/>
    <property type="match status" value="1"/>
</dbReference>
<comment type="caution">
    <text evidence="1">The sequence shown here is derived from an EMBL/GenBank/DDBJ whole genome shotgun (WGS) entry which is preliminary data.</text>
</comment>
<dbReference type="SUPFAM" id="SSF64518">
    <property type="entry name" value="Phase 1 flagellin"/>
    <property type="match status" value="1"/>
</dbReference>
<proteinExistence type="predicted"/>
<evidence type="ECO:0000313" key="1">
    <source>
        <dbReference type="EMBL" id="MCY1713018.1"/>
    </source>
</evidence>
<dbReference type="EMBL" id="JAPOHA010000002">
    <property type="protein sequence ID" value="MCY1713018.1"/>
    <property type="molecule type" value="Genomic_DNA"/>
</dbReference>
<accession>A0ABT4BSD9</accession>
<evidence type="ECO:0008006" key="3">
    <source>
        <dbReference type="Google" id="ProtNLM"/>
    </source>
</evidence>